<keyword evidence="2" id="KW-1185">Reference proteome</keyword>
<comment type="caution">
    <text evidence="1">The sequence shown here is derived from an EMBL/GenBank/DDBJ whole genome shotgun (WGS) entry which is preliminary data.</text>
</comment>
<organism evidence="1 2">
    <name type="scientific">Sphingomonas parapaucimobilis NBRC 15100</name>
    <dbReference type="NCBI Taxonomy" id="1219049"/>
    <lineage>
        <taxon>Bacteria</taxon>
        <taxon>Pseudomonadati</taxon>
        <taxon>Pseudomonadota</taxon>
        <taxon>Alphaproteobacteria</taxon>
        <taxon>Sphingomonadales</taxon>
        <taxon>Sphingomonadaceae</taxon>
        <taxon>Sphingomonas</taxon>
    </lineage>
</organism>
<dbReference type="Proteomes" id="UP000032305">
    <property type="component" value="Unassembled WGS sequence"/>
</dbReference>
<dbReference type="AlphaFoldDB" id="A0A0A1WB78"/>
<dbReference type="RefSeq" id="WP_042490482.1">
    <property type="nucleotide sequence ID" value="NZ_BBPI01000087.1"/>
</dbReference>
<name>A0A0A1WB78_9SPHN</name>
<evidence type="ECO:0000313" key="1">
    <source>
        <dbReference type="EMBL" id="GAM02457.1"/>
    </source>
</evidence>
<accession>A0A0A1WB78</accession>
<protein>
    <recommendedName>
        <fullName evidence="3">Hemerythrin-like domain-containing protein</fullName>
    </recommendedName>
</protein>
<evidence type="ECO:0008006" key="3">
    <source>
        <dbReference type="Google" id="ProtNLM"/>
    </source>
</evidence>
<sequence>MQATINLLRAQHEDIMRAVGDLMALFELHYAEAAPRVGLARTRIAQAITKHLKTEDELLLTPLRERRLLATIPGCEAIMVETRELRLTYSKHIGTWTARTIEERWNEYVGVTRALNQRLMALCDLKINSFYPIVLRYILADPDPASRMTA</sequence>
<evidence type="ECO:0000313" key="2">
    <source>
        <dbReference type="Proteomes" id="UP000032305"/>
    </source>
</evidence>
<dbReference type="EMBL" id="BBPI01000087">
    <property type="protein sequence ID" value="GAM02457.1"/>
    <property type="molecule type" value="Genomic_DNA"/>
</dbReference>
<dbReference type="eggNOG" id="ENOG5032MUD">
    <property type="taxonomic scope" value="Bacteria"/>
</dbReference>
<reference evidence="1 2" key="1">
    <citation type="submission" date="2014-11" db="EMBL/GenBank/DDBJ databases">
        <title>Whole genome shotgun sequence of Sphingomonas parapaucimobilis NBRC 15100.</title>
        <authorList>
            <person name="Katano-Makiyama Y."/>
            <person name="Hosoyama A."/>
            <person name="Hashimoto M."/>
            <person name="Hosoyama Y."/>
            <person name="Noguchi M."/>
            <person name="Numata M."/>
            <person name="Tsuchikane K."/>
            <person name="Hirakata S."/>
            <person name="Uohara A."/>
            <person name="Shimodaira J."/>
            <person name="Ohji S."/>
            <person name="Ichikawa N."/>
            <person name="Kimura A."/>
            <person name="Yamazoe A."/>
            <person name="Fujita N."/>
        </authorList>
    </citation>
    <scope>NUCLEOTIDE SEQUENCE [LARGE SCALE GENOMIC DNA]</scope>
    <source>
        <strain evidence="1 2">NBRC 15100</strain>
    </source>
</reference>
<proteinExistence type="predicted"/>
<gene>
    <name evidence="1" type="ORF">SP5_087_00430</name>
</gene>